<protein>
    <submittedName>
        <fullName evidence="1">Uncharacterized protein</fullName>
    </submittedName>
</protein>
<dbReference type="EMBL" id="CM037617">
    <property type="protein sequence ID" value="KAH8004505.1"/>
    <property type="molecule type" value="Genomic_DNA"/>
</dbReference>
<name>A0ACB8FGX8_9SAUR</name>
<gene>
    <name evidence="1" type="ORF">K3G42_012907</name>
</gene>
<sequence length="106" mass="11471">MAVSARVGLQGRVIDYLRHPEAAAGLVHPLSAVARAAGLSGPISILPSASRWLRSRMLSPQLAITPKLPKPVFARPSSSIFLHLKCNLWYLGAQGKKTLEINFSQD</sequence>
<evidence type="ECO:0000313" key="1">
    <source>
        <dbReference type="EMBL" id="KAH8004505.1"/>
    </source>
</evidence>
<reference evidence="1" key="1">
    <citation type="submission" date="2021-08" db="EMBL/GenBank/DDBJ databases">
        <title>The first chromosome-level gecko genome reveals the dynamic sex chromosomes of Neotropical dwarf geckos (Sphaerodactylidae: Sphaerodactylus).</title>
        <authorList>
            <person name="Pinto B.J."/>
            <person name="Keating S.E."/>
            <person name="Gamble T."/>
        </authorList>
    </citation>
    <scope>NUCLEOTIDE SEQUENCE</scope>
    <source>
        <strain evidence="1">TG3544</strain>
    </source>
</reference>
<dbReference type="Proteomes" id="UP000827872">
    <property type="component" value="Linkage Group LG04"/>
</dbReference>
<evidence type="ECO:0000313" key="2">
    <source>
        <dbReference type="Proteomes" id="UP000827872"/>
    </source>
</evidence>
<organism evidence="1 2">
    <name type="scientific">Sphaerodactylus townsendi</name>
    <dbReference type="NCBI Taxonomy" id="933632"/>
    <lineage>
        <taxon>Eukaryota</taxon>
        <taxon>Metazoa</taxon>
        <taxon>Chordata</taxon>
        <taxon>Craniata</taxon>
        <taxon>Vertebrata</taxon>
        <taxon>Euteleostomi</taxon>
        <taxon>Lepidosauria</taxon>
        <taxon>Squamata</taxon>
        <taxon>Bifurcata</taxon>
        <taxon>Gekkota</taxon>
        <taxon>Sphaerodactylidae</taxon>
        <taxon>Sphaerodactylus</taxon>
    </lineage>
</organism>
<keyword evidence="2" id="KW-1185">Reference proteome</keyword>
<accession>A0ACB8FGX8</accession>
<comment type="caution">
    <text evidence="1">The sequence shown here is derived from an EMBL/GenBank/DDBJ whole genome shotgun (WGS) entry which is preliminary data.</text>
</comment>
<proteinExistence type="predicted"/>